<dbReference type="InterPro" id="IPR012337">
    <property type="entry name" value="RNaseH-like_sf"/>
</dbReference>
<dbReference type="PROSITE" id="PS50879">
    <property type="entry name" value="RNASE_H_1"/>
    <property type="match status" value="1"/>
</dbReference>
<protein>
    <submittedName>
        <fullName evidence="2">Ribonuclease HI</fullName>
    </submittedName>
</protein>
<dbReference type="EMBL" id="FNBK01000023">
    <property type="protein sequence ID" value="SDG30635.1"/>
    <property type="molecule type" value="Genomic_DNA"/>
</dbReference>
<feature type="domain" description="RNase H type-1" evidence="1">
    <location>
        <begin position="77"/>
        <end position="210"/>
    </location>
</feature>
<accession>A0A1G7T5S8</accession>
<dbReference type="CDD" id="cd09279">
    <property type="entry name" value="RNase_HI_like"/>
    <property type="match status" value="1"/>
</dbReference>
<evidence type="ECO:0000259" key="1">
    <source>
        <dbReference type="PROSITE" id="PS50879"/>
    </source>
</evidence>
<evidence type="ECO:0000313" key="2">
    <source>
        <dbReference type="EMBL" id="SDG30635.1"/>
    </source>
</evidence>
<dbReference type="Proteomes" id="UP000199076">
    <property type="component" value="Unassembled WGS sequence"/>
</dbReference>
<dbReference type="Gene3D" id="3.30.420.10">
    <property type="entry name" value="Ribonuclease H-like superfamily/Ribonuclease H"/>
    <property type="match status" value="1"/>
</dbReference>
<dbReference type="Pfam" id="PF13456">
    <property type="entry name" value="RVT_3"/>
    <property type="match status" value="1"/>
</dbReference>
<sequence length="249" mass="26139">MTNDILPREHLSPLGALVDEVLPTVGYELAAATEAIDDAVSGYGGLFEPTTTREELRLALDDVLASDLTRPHVPESPDNTFVLYVDGSSRGNPGSAGAGAVIVGAAGDQLARLGRPVGSRTGNNTAEYVALQLGLSELLTRYEPHRLEVRIDSMTVIRDVWGGDDPTEPGVERYSDAIATALADILDEHYTHLADSDPNPADALATVGADIAALGPGAKRLGTFERPVRIPTSPGTGATLCGLRRQCSS</sequence>
<keyword evidence="3" id="KW-1185">Reference proteome</keyword>
<dbReference type="AlphaFoldDB" id="A0A1G7T5S8"/>
<dbReference type="OrthoDB" id="333599at2157"/>
<proteinExistence type="predicted"/>
<dbReference type="STRING" id="660518.SAMN05216218_12311"/>
<reference evidence="3" key="1">
    <citation type="submission" date="2016-10" db="EMBL/GenBank/DDBJ databases">
        <authorList>
            <person name="Varghese N."/>
            <person name="Submissions S."/>
        </authorList>
    </citation>
    <scope>NUCLEOTIDE SEQUENCE [LARGE SCALE GENOMIC DNA]</scope>
    <source>
        <strain evidence="3">IBRC-M 10760</strain>
    </source>
</reference>
<dbReference type="RefSeq" id="WP_092695328.1">
    <property type="nucleotide sequence ID" value="NZ_FNBK01000023.1"/>
</dbReference>
<dbReference type="SUPFAM" id="SSF53098">
    <property type="entry name" value="Ribonuclease H-like"/>
    <property type="match status" value="1"/>
</dbReference>
<dbReference type="InterPro" id="IPR036397">
    <property type="entry name" value="RNaseH_sf"/>
</dbReference>
<dbReference type="GO" id="GO:0004523">
    <property type="term" value="F:RNA-DNA hybrid ribonuclease activity"/>
    <property type="evidence" value="ECO:0007669"/>
    <property type="project" value="InterPro"/>
</dbReference>
<gene>
    <name evidence="2" type="ORF">SAMN05216218_12311</name>
</gene>
<dbReference type="GO" id="GO:0003676">
    <property type="term" value="F:nucleic acid binding"/>
    <property type="evidence" value="ECO:0007669"/>
    <property type="project" value="InterPro"/>
</dbReference>
<evidence type="ECO:0000313" key="3">
    <source>
        <dbReference type="Proteomes" id="UP000199076"/>
    </source>
</evidence>
<name>A0A1G7T5S8_9EURY</name>
<organism evidence="2 3">
    <name type="scientific">Halorientalis regularis</name>
    <dbReference type="NCBI Taxonomy" id="660518"/>
    <lineage>
        <taxon>Archaea</taxon>
        <taxon>Methanobacteriati</taxon>
        <taxon>Methanobacteriota</taxon>
        <taxon>Stenosarchaea group</taxon>
        <taxon>Halobacteria</taxon>
        <taxon>Halobacteriales</taxon>
        <taxon>Haloarculaceae</taxon>
        <taxon>Halorientalis</taxon>
    </lineage>
</organism>
<dbReference type="InterPro" id="IPR002156">
    <property type="entry name" value="RNaseH_domain"/>
</dbReference>